<feature type="compositionally biased region" description="Polar residues" evidence="1">
    <location>
        <begin position="268"/>
        <end position="281"/>
    </location>
</feature>
<dbReference type="OrthoDB" id="3047710at2759"/>
<gene>
    <name evidence="3" type="ORF">MSAN_01821700</name>
</gene>
<feature type="region of interest" description="Disordered" evidence="1">
    <location>
        <begin position="268"/>
        <end position="354"/>
    </location>
</feature>
<evidence type="ECO:0000256" key="1">
    <source>
        <dbReference type="SAM" id="MobiDB-lite"/>
    </source>
</evidence>
<sequence length="354" mass="37446">MPVTGVGLASAPNFPSSSSALSTSTSSASATSSSSTASILPQTSSQAANPINTPSPEAATARSSSSRPVVIGVFAGVAVLLVLLLACLITCLRSHRRERQRQEREMKLDREIDASYSATMKQGAESWHPPAPLNSGMTHSRANSTYSTVSEASGSHPAYAQPPIPVTQQQQNYNAPPQRDDEALTAKLSVAVRGTMVEPQIMQPQQARTHSPPVHAHSVSLHAKRPSQSADILLSEPQPAAQPLPTIYLSHYALSPLPADAASVPYTSPTAEMPITPTSFPNPFELPQEQQRDQGKAKGMRPPSAALLSPGDMPITPTPFPNPFDEPQLHAKQVSPTTPVSPAPTLPNPYASDE</sequence>
<feature type="transmembrane region" description="Helical" evidence="2">
    <location>
        <begin position="69"/>
        <end position="92"/>
    </location>
</feature>
<feature type="compositionally biased region" description="Low complexity" evidence="1">
    <location>
        <begin position="8"/>
        <end position="45"/>
    </location>
</feature>
<evidence type="ECO:0000313" key="3">
    <source>
        <dbReference type="EMBL" id="KAF7346826.1"/>
    </source>
</evidence>
<evidence type="ECO:0000313" key="4">
    <source>
        <dbReference type="Proteomes" id="UP000623467"/>
    </source>
</evidence>
<protein>
    <submittedName>
        <fullName evidence="3">Uncharacterized protein</fullName>
    </submittedName>
</protein>
<dbReference type="Proteomes" id="UP000623467">
    <property type="component" value="Unassembled WGS sequence"/>
</dbReference>
<organism evidence="3 4">
    <name type="scientific">Mycena sanguinolenta</name>
    <dbReference type="NCBI Taxonomy" id="230812"/>
    <lineage>
        <taxon>Eukaryota</taxon>
        <taxon>Fungi</taxon>
        <taxon>Dikarya</taxon>
        <taxon>Basidiomycota</taxon>
        <taxon>Agaricomycotina</taxon>
        <taxon>Agaricomycetes</taxon>
        <taxon>Agaricomycetidae</taxon>
        <taxon>Agaricales</taxon>
        <taxon>Marasmiineae</taxon>
        <taxon>Mycenaceae</taxon>
        <taxon>Mycena</taxon>
    </lineage>
</organism>
<keyword evidence="2" id="KW-0812">Transmembrane</keyword>
<feature type="region of interest" description="Disordered" evidence="1">
    <location>
        <begin position="121"/>
        <end position="163"/>
    </location>
</feature>
<comment type="caution">
    <text evidence="3">The sequence shown here is derived from an EMBL/GenBank/DDBJ whole genome shotgun (WGS) entry which is preliminary data.</text>
</comment>
<keyword evidence="4" id="KW-1185">Reference proteome</keyword>
<feature type="compositionally biased region" description="Polar residues" evidence="1">
    <location>
        <begin position="46"/>
        <end position="64"/>
    </location>
</feature>
<evidence type="ECO:0000256" key="2">
    <source>
        <dbReference type="SAM" id="Phobius"/>
    </source>
</evidence>
<reference evidence="3" key="1">
    <citation type="submission" date="2020-05" db="EMBL/GenBank/DDBJ databases">
        <title>Mycena genomes resolve the evolution of fungal bioluminescence.</title>
        <authorList>
            <person name="Tsai I.J."/>
        </authorList>
    </citation>
    <scope>NUCLEOTIDE SEQUENCE</scope>
    <source>
        <strain evidence="3">160909Yilan</strain>
    </source>
</reference>
<keyword evidence="2" id="KW-1133">Transmembrane helix</keyword>
<proteinExistence type="predicted"/>
<feature type="compositionally biased region" description="Polar residues" evidence="1">
    <location>
        <begin position="135"/>
        <end position="153"/>
    </location>
</feature>
<dbReference type="EMBL" id="JACAZH010000018">
    <property type="protein sequence ID" value="KAF7346826.1"/>
    <property type="molecule type" value="Genomic_DNA"/>
</dbReference>
<feature type="region of interest" description="Disordered" evidence="1">
    <location>
        <begin position="1"/>
        <end position="64"/>
    </location>
</feature>
<dbReference type="AlphaFoldDB" id="A0A8H7CSV0"/>
<keyword evidence="2" id="KW-0472">Membrane</keyword>
<accession>A0A8H7CSV0</accession>
<name>A0A8H7CSV0_9AGAR</name>